<evidence type="ECO:0000313" key="1">
    <source>
        <dbReference type="EMBL" id="MBC5844770.1"/>
    </source>
</evidence>
<dbReference type="Proteomes" id="UP000641454">
    <property type="component" value="Unassembled WGS sequence"/>
</dbReference>
<dbReference type="RefSeq" id="WP_187018567.1">
    <property type="nucleotide sequence ID" value="NZ_JACRUK010000021.1"/>
</dbReference>
<dbReference type="PROSITE" id="PS51257">
    <property type="entry name" value="PROKAR_LIPOPROTEIN"/>
    <property type="match status" value="1"/>
</dbReference>
<evidence type="ECO:0008006" key="3">
    <source>
        <dbReference type="Google" id="ProtNLM"/>
    </source>
</evidence>
<protein>
    <recommendedName>
        <fullName evidence="3">Lipoprotein</fullName>
    </recommendedName>
</protein>
<sequence length="237" mass="27079">MKKTLIISTLLVLCSCGQETKQTKTALNTITRDSTVVSPSSATNGKINHQTIEKEIIDRNKNQDLLTNEMQKAKENKILKESFLQEMYAKKVVTISNDSIVVNIPFNLHGPDCGAPDCYSNDIRFSFKLKDKLLFPMNIRFTEHENGCVEKEQKLLGSFQLVEENSNHVIYYSTKYKRTLVLFSTDKRNGTSAFYFTGLEKNRITGQNVNNIKKEYNEDDKNSIYPFTSSALTTNKY</sequence>
<name>A0A923N0Z6_9FLAO</name>
<evidence type="ECO:0000313" key="2">
    <source>
        <dbReference type="Proteomes" id="UP000641454"/>
    </source>
</evidence>
<gene>
    <name evidence="1" type="ORF">H8R25_10015</name>
</gene>
<keyword evidence="2" id="KW-1185">Reference proteome</keyword>
<organism evidence="1 2">
    <name type="scientific">Flavobacterium muglaense</name>
    <dbReference type="NCBI Taxonomy" id="2764716"/>
    <lineage>
        <taxon>Bacteria</taxon>
        <taxon>Pseudomonadati</taxon>
        <taxon>Bacteroidota</taxon>
        <taxon>Flavobacteriia</taxon>
        <taxon>Flavobacteriales</taxon>
        <taxon>Flavobacteriaceae</taxon>
        <taxon>Flavobacterium</taxon>
    </lineage>
</organism>
<comment type="caution">
    <text evidence="1">The sequence shown here is derived from an EMBL/GenBank/DDBJ whole genome shotgun (WGS) entry which is preliminary data.</text>
</comment>
<dbReference type="AlphaFoldDB" id="A0A923N0Z6"/>
<accession>A0A923N0Z6</accession>
<reference evidence="1 2" key="1">
    <citation type="submission" date="2020-08" db="EMBL/GenBank/DDBJ databases">
        <title>Description of novel Flavobacterium F-392 isolate.</title>
        <authorList>
            <person name="Saticioglu I.B."/>
            <person name="Duman M."/>
            <person name="Altun S."/>
        </authorList>
    </citation>
    <scope>NUCLEOTIDE SEQUENCE [LARGE SCALE GENOMIC DNA]</scope>
    <source>
        <strain evidence="1 2">F-392</strain>
    </source>
</reference>
<proteinExistence type="predicted"/>
<dbReference type="EMBL" id="JACRUL010000021">
    <property type="protein sequence ID" value="MBC5844770.1"/>
    <property type="molecule type" value="Genomic_DNA"/>
</dbReference>